<keyword evidence="6" id="KW-0804">Transcription</keyword>
<dbReference type="EMBL" id="CAFBOT010000023">
    <property type="protein sequence ID" value="CAB4983428.1"/>
    <property type="molecule type" value="Genomic_DNA"/>
</dbReference>
<accession>A0A094PJI1</accession>
<feature type="region of interest" description="Disordered" evidence="7">
    <location>
        <begin position="139"/>
        <end position="160"/>
    </location>
</feature>
<keyword evidence="5" id="KW-0238">DNA-binding</keyword>
<proteinExistence type="inferred from homology"/>
<dbReference type="PANTHER" id="PTHR33202:SF22">
    <property type="entry name" value="HYDROGEN PEROXIDE SENSITIVE REPRESSOR"/>
    <property type="match status" value="1"/>
</dbReference>
<evidence type="ECO:0000256" key="4">
    <source>
        <dbReference type="ARBA" id="ARBA00023015"/>
    </source>
</evidence>
<dbReference type="InterPro" id="IPR002481">
    <property type="entry name" value="FUR"/>
</dbReference>
<reference evidence="9" key="1">
    <citation type="submission" date="2014-06" db="EMBL/GenBank/DDBJ databases">
        <title>Key roles for freshwater Actinobacteria revealed by deep metagenomic sequencing.</title>
        <authorList>
            <person name="Ghai R."/>
            <person name="Mizuno C.M."/>
            <person name="Picazo A."/>
            <person name="Camacho A."/>
            <person name="Rodriguez-Valera F."/>
        </authorList>
    </citation>
    <scope>NUCLEOTIDE SEQUENCE</scope>
</reference>
<dbReference type="EMBL" id="JNSL01000229">
    <property type="protein sequence ID" value="KGA11795.1"/>
    <property type="molecule type" value="Genomic_DNA"/>
</dbReference>
<dbReference type="InterPro" id="IPR036388">
    <property type="entry name" value="WH-like_DNA-bd_sf"/>
</dbReference>
<keyword evidence="4" id="KW-0805">Transcription regulation</keyword>
<dbReference type="GO" id="GO:0003700">
    <property type="term" value="F:DNA-binding transcription factor activity"/>
    <property type="evidence" value="ECO:0007669"/>
    <property type="project" value="InterPro"/>
</dbReference>
<dbReference type="InterPro" id="IPR043135">
    <property type="entry name" value="Fur_C"/>
</dbReference>
<organism evidence="9">
    <name type="scientific">freshwater metagenome</name>
    <dbReference type="NCBI Taxonomy" id="449393"/>
    <lineage>
        <taxon>unclassified sequences</taxon>
        <taxon>metagenomes</taxon>
        <taxon>ecological metagenomes</taxon>
    </lineage>
</organism>
<evidence type="ECO:0000256" key="7">
    <source>
        <dbReference type="SAM" id="MobiDB-lite"/>
    </source>
</evidence>
<evidence type="ECO:0000256" key="6">
    <source>
        <dbReference type="ARBA" id="ARBA00023163"/>
    </source>
</evidence>
<feature type="compositionally biased region" description="Polar residues" evidence="7">
    <location>
        <begin position="144"/>
        <end position="160"/>
    </location>
</feature>
<dbReference type="SUPFAM" id="SSF46785">
    <property type="entry name" value="Winged helix' DNA-binding domain"/>
    <property type="match status" value="1"/>
</dbReference>
<name>A0A094PJI1_9ZZZZ</name>
<dbReference type="GO" id="GO:1900376">
    <property type="term" value="P:regulation of secondary metabolite biosynthetic process"/>
    <property type="evidence" value="ECO:0007669"/>
    <property type="project" value="TreeGrafter"/>
</dbReference>
<dbReference type="PANTHER" id="PTHR33202">
    <property type="entry name" value="ZINC UPTAKE REGULATION PROTEIN"/>
    <property type="match status" value="1"/>
</dbReference>
<evidence type="ECO:0000313" key="8">
    <source>
        <dbReference type="EMBL" id="CAB4983428.1"/>
    </source>
</evidence>
<dbReference type="AlphaFoldDB" id="A0A094PJI1"/>
<reference evidence="8" key="2">
    <citation type="submission" date="2020-05" db="EMBL/GenBank/DDBJ databases">
        <authorList>
            <person name="Chiriac C."/>
            <person name="Salcher M."/>
            <person name="Ghai R."/>
            <person name="Kavagutti S V."/>
        </authorList>
    </citation>
    <scope>NUCLEOTIDE SEQUENCE</scope>
</reference>
<dbReference type="InterPro" id="IPR036390">
    <property type="entry name" value="WH_DNA-bd_sf"/>
</dbReference>
<keyword evidence="3" id="KW-0862">Zinc</keyword>
<dbReference type="Gene3D" id="1.10.10.10">
    <property type="entry name" value="Winged helix-like DNA-binding domain superfamily/Winged helix DNA-binding domain"/>
    <property type="match status" value="1"/>
</dbReference>
<evidence type="ECO:0000256" key="2">
    <source>
        <dbReference type="ARBA" id="ARBA00022491"/>
    </source>
</evidence>
<dbReference type="CDD" id="cd07153">
    <property type="entry name" value="Fur_like"/>
    <property type="match status" value="1"/>
</dbReference>
<dbReference type="Pfam" id="PF01475">
    <property type="entry name" value="FUR"/>
    <property type="match status" value="1"/>
</dbReference>
<evidence type="ECO:0000256" key="3">
    <source>
        <dbReference type="ARBA" id="ARBA00022833"/>
    </source>
</evidence>
<dbReference type="GO" id="GO:0000976">
    <property type="term" value="F:transcription cis-regulatory region binding"/>
    <property type="evidence" value="ECO:0007669"/>
    <property type="project" value="TreeGrafter"/>
</dbReference>
<protein>
    <submittedName>
        <fullName evidence="8">Unannotated protein</fullName>
    </submittedName>
</protein>
<comment type="similarity">
    <text evidence="1">Belongs to the Fur family.</text>
</comment>
<evidence type="ECO:0000313" key="9">
    <source>
        <dbReference type="EMBL" id="KGA11795.1"/>
    </source>
</evidence>
<gene>
    <name evidence="9" type="ORF">GM51_22255</name>
    <name evidence="8" type="ORF">UFOPK4000_00237</name>
</gene>
<keyword evidence="2" id="KW-0678">Repressor</keyword>
<dbReference type="GO" id="GO:0008270">
    <property type="term" value="F:zinc ion binding"/>
    <property type="evidence" value="ECO:0007669"/>
    <property type="project" value="TreeGrafter"/>
</dbReference>
<evidence type="ECO:0000256" key="1">
    <source>
        <dbReference type="ARBA" id="ARBA00007957"/>
    </source>
</evidence>
<dbReference type="GO" id="GO:0045892">
    <property type="term" value="P:negative regulation of DNA-templated transcription"/>
    <property type="evidence" value="ECO:0007669"/>
    <property type="project" value="TreeGrafter"/>
</dbReference>
<evidence type="ECO:0000256" key="5">
    <source>
        <dbReference type="ARBA" id="ARBA00023125"/>
    </source>
</evidence>
<dbReference type="Gene3D" id="3.30.1490.190">
    <property type="match status" value="1"/>
</dbReference>
<sequence>MQSPASLAVAYRANGRKLTPQRQLIFQLMHENETHPTAEDLYAQASAQMPGISLRTVYQTLNELAEMGELQFIEIGSGATRFDPNVGDHHHAVCDSCGQIRDVHVRGAATLRPTDSTDFVINEVGVVFRGICSACETSRRKGSTQRGAKSPVQQAKASKK</sequence>